<evidence type="ECO:0000313" key="2">
    <source>
        <dbReference type="Proteomes" id="UP000821865"/>
    </source>
</evidence>
<gene>
    <name evidence="1" type="ORF">HPB49_015309</name>
</gene>
<name>A0ACB8E112_DERSI</name>
<organism evidence="1 2">
    <name type="scientific">Dermacentor silvarum</name>
    <name type="common">Tick</name>
    <dbReference type="NCBI Taxonomy" id="543639"/>
    <lineage>
        <taxon>Eukaryota</taxon>
        <taxon>Metazoa</taxon>
        <taxon>Ecdysozoa</taxon>
        <taxon>Arthropoda</taxon>
        <taxon>Chelicerata</taxon>
        <taxon>Arachnida</taxon>
        <taxon>Acari</taxon>
        <taxon>Parasitiformes</taxon>
        <taxon>Ixodida</taxon>
        <taxon>Ixodoidea</taxon>
        <taxon>Ixodidae</taxon>
        <taxon>Rhipicephalinae</taxon>
        <taxon>Dermacentor</taxon>
    </lineage>
</organism>
<protein>
    <submittedName>
        <fullName evidence="1">Uncharacterized protein</fullName>
    </submittedName>
</protein>
<dbReference type="EMBL" id="CM023470">
    <property type="protein sequence ID" value="KAH7980362.1"/>
    <property type="molecule type" value="Genomic_DNA"/>
</dbReference>
<proteinExistence type="predicted"/>
<reference evidence="1" key="1">
    <citation type="submission" date="2020-05" db="EMBL/GenBank/DDBJ databases">
        <title>Large-scale comparative analyses of tick genomes elucidate their genetic diversity and vector capacities.</title>
        <authorList>
            <person name="Jia N."/>
            <person name="Wang J."/>
            <person name="Shi W."/>
            <person name="Du L."/>
            <person name="Sun Y."/>
            <person name="Zhan W."/>
            <person name="Jiang J."/>
            <person name="Wang Q."/>
            <person name="Zhang B."/>
            <person name="Ji P."/>
            <person name="Sakyi L.B."/>
            <person name="Cui X."/>
            <person name="Yuan T."/>
            <person name="Jiang B."/>
            <person name="Yang W."/>
            <person name="Lam T.T.-Y."/>
            <person name="Chang Q."/>
            <person name="Ding S."/>
            <person name="Wang X."/>
            <person name="Zhu J."/>
            <person name="Ruan X."/>
            <person name="Zhao L."/>
            <person name="Wei J."/>
            <person name="Que T."/>
            <person name="Du C."/>
            <person name="Cheng J."/>
            <person name="Dai P."/>
            <person name="Han X."/>
            <person name="Huang E."/>
            <person name="Gao Y."/>
            <person name="Liu J."/>
            <person name="Shao H."/>
            <person name="Ye R."/>
            <person name="Li L."/>
            <person name="Wei W."/>
            <person name="Wang X."/>
            <person name="Wang C."/>
            <person name="Yang T."/>
            <person name="Huo Q."/>
            <person name="Li W."/>
            <person name="Guo W."/>
            <person name="Chen H."/>
            <person name="Zhou L."/>
            <person name="Ni X."/>
            <person name="Tian J."/>
            <person name="Zhou Y."/>
            <person name="Sheng Y."/>
            <person name="Liu T."/>
            <person name="Pan Y."/>
            <person name="Xia L."/>
            <person name="Li J."/>
            <person name="Zhao F."/>
            <person name="Cao W."/>
        </authorList>
    </citation>
    <scope>NUCLEOTIDE SEQUENCE</scope>
    <source>
        <strain evidence="1">Dsil-2018</strain>
    </source>
</reference>
<dbReference type="Proteomes" id="UP000821865">
    <property type="component" value="Chromosome 1"/>
</dbReference>
<accession>A0ACB8E112</accession>
<sequence length="369" mass="41187">MSEPKISPSDPLKLWYSIKGDVRTAKSVALESLTLQSVDHSVYVMLQMNCDFIKKFEFLNISEIIVTNLRNGMSLMEISDCLRILAKYAKEMLKPTKERYKHWNKIPFMKAGAPQKWTRMDGTKTILKQLGYTQETSKGYIFPLHSFGPPLNVIKSLSLELALAAAELSVFYNNHHPHPEYIRNIMCPGGSLLPSASSTERREFNVMDLLAEVGNSANLRHRYASRRSAFPSPSSYQHYKKALQTNAPAKVTQAPLRGSEDPGEANSDGSASGEIARLRRDMEARCERLQKQMDALVADMGTSMQAALDRIERQTEDLRIGITQQVKSCIESTFASMQVPELSAYSASLPPDQSSRPETSNSDDDDGAA</sequence>
<evidence type="ECO:0000313" key="1">
    <source>
        <dbReference type="EMBL" id="KAH7980362.1"/>
    </source>
</evidence>
<keyword evidence="2" id="KW-1185">Reference proteome</keyword>
<comment type="caution">
    <text evidence="1">The sequence shown here is derived from an EMBL/GenBank/DDBJ whole genome shotgun (WGS) entry which is preliminary data.</text>
</comment>